<accession>A0A3D9DWU1</accession>
<evidence type="ECO:0000313" key="4">
    <source>
        <dbReference type="EMBL" id="REC95242.1"/>
    </source>
</evidence>
<comment type="caution">
    <text evidence="4">The sequence shown here is derived from an EMBL/GenBank/DDBJ whole genome shotgun (WGS) entry which is preliminary data.</text>
</comment>
<feature type="domain" description="Flavodoxin-like fold" evidence="3">
    <location>
        <begin position="1"/>
        <end position="191"/>
    </location>
</feature>
<dbReference type="OrthoDB" id="9798454at2"/>
<evidence type="ECO:0000256" key="1">
    <source>
        <dbReference type="ARBA" id="ARBA00006252"/>
    </source>
</evidence>
<evidence type="ECO:0000259" key="3">
    <source>
        <dbReference type="Pfam" id="PF02525"/>
    </source>
</evidence>
<protein>
    <submittedName>
        <fullName evidence="4">NAD(P)H dehydrogenase (Quinone)</fullName>
    </submittedName>
</protein>
<dbReference type="GO" id="GO:0005829">
    <property type="term" value="C:cytosol"/>
    <property type="evidence" value="ECO:0007669"/>
    <property type="project" value="TreeGrafter"/>
</dbReference>
<comment type="similarity">
    <text evidence="1">Belongs to the NAD(P)H dehydrogenase (quinone) family.</text>
</comment>
<sequence length="249" mass="28233">MKVLIVHCHPEPKSFNAALTDTAIETLEHAGHEVLVSDLYAEEFEPVEGPGRYATRREPSYFQALDEQRWHYEGDALAADVSREIARLKWAQTVIFQFPLWWHGVPAMLKGWFDRVFVYGGLYTGSRRFDRGPLSGRRALCSVTTGAPEATFGPLGRSGDIATLMWPLHCSLYYVGLSVLVPQLTYGVQGGGLSYQQEAGFRAHLEKEKMRWATRVQTLSEERPIPMSGWADWNEAGVLKNDHPLRWRI</sequence>
<evidence type="ECO:0000313" key="5">
    <source>
        <dbReference type="Proteomes" id="UP000256334"/>
    </source>
</evidence>
<gene>
    <name evidence="4" type="ORF">C8D72_2077</name>
</gene>
<dbReference type="InterPro" id="IPR003680">
    <property type="entry name" value="Flavodoxin_fold"/>
</dbReference>
<name>A0A3D9DWU1_9GAMM</name>
<dbReference type="Pfam" id="PF02525">
    <property type="entry name" value="Flavodoxin_2"/>
    <property type="match status" value="1"/>
</dbReference>
<organism evidence="4 5">
    <name type="scientific">Kushneria indalinina DSM 14324</name>
    <dbReference type="NCBI Taxonomy" id="1122140"/>
    <lineage>
        <taxon>Bacteria</taxon>
        <taxon>Pseudomonadati</taxon>
        <taxon>Pseudomonadota</taxon>
        <taxon>Gammaproteobacteria</taxon>
        <taxon>Oceanospirillales</taxon>
        <taxon>Halomonadaceae</taxon>
        <taxon>Kushneria</taxon>
    </lineage>
</organism>
<keyword evidence="5" id="KW-1185">Reference proteome</keyword>
<dbReference type="AlphaFoldDB" id="A0A3D9DWU1"/>
<evidence type="ECO:0000256" key="2">
    <source>
        <dbReference type="ARBA" id="ARBA00023002"/>
    </source>
</evidence>
<keyword evidence="2" id="KW-0560">Oxidoreductase</keyword>
<dbReference type="Proteomes" id="UP000256334">
    <property type="component" value="Unassembled WGS sequence"/>
</dbReference>
<dbReference type="GO" id="GO:0003955">
    <property type="term" value="F:NAD(P)H dehydrogenase (quinone) activity"/>
    <property type="evidence" value="ECO:0007669"/>
    <property type="project" value="TreeGrafter"/>
</dbReference>
<reference evidence="4 5" key="1">
    <citation type="submission" date="2018-07" db="EMBL/GenBank/DDBJ databases">
        <title>Genomic Encyclopedia of Type Strains, Phase IV (KMG-IV): sequencing the most valuable type-strain genomes for metagenomic binning, comparative biology and taxonomic classification.</title>
        <authorList>
            <person name="Goeker M."/>
        </authorList>
    </citation>
    <scope>NUCLEOTIDE SEQUENCE [LARGE SCALE GENOMIC DNA]</scope>
    <source>
        <strain evidence="4 5">DSM 14324</strain>
    </source>
</reference>
<proteinExistence type="inferred from homology"/>
<dbReference type="RefSeq" id="WP_115854304.1">
    <property type="nucleotide sequence ID" value="NZ_QRDJ01000007.1"/>
</dbReference>
<dbReference type="SUPFAM" id="SSF52218">
    <property type="entry name" value="Flavoproteins"/>
    <property type="match status" value="1"/>
</dbReference>
<dbReference type="InterPro" id="IPR029039">
    <property type="entry name" value="Flavoprotein-like_sf"/>
</dbReference>
<dbReference type="EMBL" id="QRDJ01000007">
    <property type="protein sequence ID" value="REC95242.1"/>
    <property type="molecule type" value="Genomic_DNA"/>
</dbReference>
<dbReference type="Gene3D" id="3.40.50.360">
    <property type="match status" value="1"/>
</dbReference>
<dbReference type="PANTHER" id="PTHR10204">
    <property type="entry name" value="NAD P H OXIDOREDUCTASE-RELATED"/>
    <property type="match status" value="1"/>
</dbReference>
<dbReference type="InterPro" id="IPR051545">
    <property type="entry name" value="NAD(P)H_dehydrogenase_qn"/>
</dbReference>
<dbReference type="PANTHER" id="PTHR10204:SF34">
    <property type="entry name" value="NAD(P)H DEHYDROGENASE [QUINONE] 1 ISOFORM 1"/>
    <property type="match status" value="1"/>
</dbReference>